<evidence type="ECO:0000256" key="6">
    <source>
        <dbReference type="ARBA" id="ARBA00022676"/>
    </source>
</evidence>
<dbReference type="Pfam" id="PF01048">
    <property type="entry name" value="PNP_UDP_1"/>
    <property type="match status" value="1"/>
</dbReference>
<dbReference type="GO" id="GO:0009116">
    <property type="term" value="P:nucleoside metabolic process"/>
    <property type="evidence" value="ECO:0007669"/>
    <property type="project" value="InterPro"/>
</dbReference>
<keyword evidence="7 9" id="KW-0808">Transferase</keyword>
<dbReference type="PANTHER" id="PTHR11904:SF9">
    <property type="entry name" value="PURINE NUCLEOSIDE PHOSPHORYLASE-RELATED"/>
    <property type="match status" value="1"/>
</dbReference>
<reference evidence="12 13" key="1">
    <citation type="journal article" date="2016" name="Microbiol. Immunol.">
        <title>Complete genome sequence of Streptococcus troglodytae TKU31 isolated from the oral cavity of a chimpanzee (Pan troglodytes).</title>
        <authorList>
            <person name="Okamoto M."/>
            <person name="Naito M."/>
            <person name="Miyanohara M."/>
            <person name="Imai S."/>
            <person name="Nomura Y."/>
            <person name="Saito W."/>
            <person name="Momoi Y."/>
            <person name="Takada K."/>
            <person name="Miyabe-Nishiwaki T."/>
            <person name="Tomonaga M."/>
            <person name="Hanada N."/>
        </authorList>
    </citation>
    <scope>NUCLEOTIDE SEQUENCE [LARGE SCALE GENOMIC DNA]</scope>
    <source>
        <strain evidence="13">TKU 31</strain>
    </source>
</reference>
<comment type="pathway">
    <text evidence="2 9">Purine metabolism; purine nucleoside salvage.</text>
</comment>
<dbReference type="InterPro" id="IPR000845">
    <property type="entry name" value="Nucleoside_phosphorylase_d"/>
</dbReference>
<dbReference type="EMBL" id="AP014612">
    <property type="protein sequence ID" value="BAQ24085.1"/>
    <property type="molecule type" value="Genomic_DNA"/>
</dbReference>
<comment type="catalytic activity">
    <reaction evidence="8">
        <text>a purine 2'-deoxy-D-ribonucleoside + phosphate = a purine nucleobase + 2-deoxy-alpha-D-ribose 1-phosphate</text>
        <dbReference type="Rhea" id="RHEA:36431"/>
        <dbReference type="ChEBI" id="CHEBI:26386"/>
        <dbReference type="ChEBI" id="CHEBI:43474"/>
        <dbReference type="ChEBI" id="CHEBI:57259"/>
        <dbReference type="ChEBI" id="CHEBI:142361"/>
        <dbReference type="EC" id="2.4.2.1"/>
    </reaction>
</comment>
<dbReference type="RefSeq" id="WP_128833157.1">
    <property type="nucleotide sequence ID" value="NZ_AP014612.1"/>
</dbReference>
<dbReference type="InterPro" id="IPR011270">
    <property type="entry name" value="Pur_Nuc_Pase_Ino/Guo-sp"/>
</dbReference>
<dbReference type="KEGG" id="strg:SRT_08240"/>
<evidence type="ECO:0000313" key="12">
    <source>
        <dbReference type="EMBL" id="BAQ24085.1"/>
    </source>
</evidence>
<organism evidence="12 13">
    <name type="scientific">Streptococcus troglodytae</name>
    <dbReference type="NCBI Taxonomy" id="1111760"/>
    <lineage>
        <taxon>Bacteria</taxon>
        <taxon>Bacillati</taxon>
        <taxon>Bacillota</taxon>
        <taxon>Bacilli</taxon>
        <taxon>Lactobacillales</taxon>
        <taxon>Streptococcaceae</taxon>
        <taxon>Streptococcus</taxon>
    </lineage>
</organism>
<evidence type="ECO:0000313" key="13">
    <source>
        <dbReference type="Proteomes" id="UP000217758"/>
    </source>
</evidence>
<evidence type="ECO:0000256" key="4">
    <source>
        <dbReference type="ARBA" id="ARBA00011233"/>
    </source>
</evidence>
<evidence type="ECO:0000259" key="11">
    <source>
        <dbReference type="Pfam" id="PF01048"/>
    </source>
</evidence>
<evidence type="ECO:0000256" key="3">
    <source>
        <dbReference type="ARBA" id="ARBA00006751"/>
    </source>
</evidence>
<feature type="binding site" evidence="10">
    <location>
        <position position="30"/>
    </location>
    <ligand>
        <name>phosphate</name>
        <dbReference type="ChEBI" id="CHEBI:43474"/>
    </ligand>
</feature>
<evidence type="ECO:0000256" key="9">
    <source>
        <dbReference type="PIRNR" id="PIRNR000477"/>
    </source>
</evidence>
<dbReference type="EC" id="2.4.2.1" evidence="9"/>
<comment type="similarity">
    <text evidence="3 9">Belongs to the PNP/MTAP phosphorylase family.</text>
</comment>
<evidence type="ECO:0000256" key="8">
    <source>
        <dbReference type="ARBA" id="ARBA00048556"/>
    </source>
</evidence>
<feature type="domain" description="Nucleoside phosphorylase" evidence="11">
    <location>
        <begin position="24"/>
        <end position="267"/>
    </location>
</feature>
<gene>
    <name evidence="12" type="primary">punA</name>
    <name evidence="12" type="ORF">SRT_08240</name>
</gene>
<dbReference type="AlphaFoldDB" id="A0A1L7LIN8"/>
<keyword evidence="13" id="KW-1185">Reference proteome</keyword>
<dbReference type="Proteomes" id="UP000217758">
    <property type="component" value="Chromosome"/>
</dbReference>
<keyword evidence="5" id="KW-0597">Phosphoprotein</keyword>
<sequence>MSLLKKIYETRDFLTAKGVQKPEFGLILGSGLGELAEEIENALVLDYAGIPNWGRSTVSGHAGKLIYGELAGRKVLALQGRFHYYEGNSMELVTFPIRIMEALGCQGLIVTNAAGGIGFGPGTLMAISDHINLTGVNPLMGKNLDDFGPRFPDMSNAYTADYREVAHQVADKTGIKLDEGVYIGVSGPSYETPAEIRAFKTMGADAVGMSTVPEVIVAAHSGLKVLGISAITNYASGFQSELNHEEVVAVTQQIKEDFKGLVKAILAEL</sequence>
<feature type="binding site" evidence="10">
    <location>
        <position position="113"/>
    </location>
    <ligand>
        <name>phosphate</name>
        <dbReference type="ChEBI" id="CHEBI:43474"/>
    </ligand>
</feature>
<comment type="function">
    <text evidence="1">The purine nucleoside phosphorylases catalyze the phosphorolytic breakdown of the N-glycosidic bond in the beta-(deoxy)ribonucleoside molecules, with the formation of the corresponding free purine bases and pentose-1-phosphate. Cleaves guanosine, inosine, 2'-deoxyguanosine and 2'-deoxyinosine.</text>
</comment>
<evidence type="ECO:0000256" key="5">
    <source>
        <dbReference type="ARBA" id="ARBA00022553"/>
    </source>
</evidence>
<dbReference type="NCBIfam" id="TIGR01697">
    <property type="entry name" value="PNPH-PUNA-XAPA"/>
    <property type="match status" value="1"/>
</dbReference>
<dbReference type="NCBIfam" id="NF006054">
    <property type="entry name" value="PRK08202.1"/>
    <property type="match status" value="1"/>
</dbReference>
<proteinExistence type="inferred from homology"/>
<dbReference type="GO" id="GO:0004731">
    <property type="term" value="F:purine-nucleoside phosphorylase activity"/>
    <property type="evidence" value="ECO:0007669"/>
    <property type="project" value="UniProtKB-EC"/>
</dbReference>
<feature type="binding site" evidence="10">
    <location>
        <position position="210"/>
    </location>
    <ligand>
        <name>phosphate</name>
        <dbReference type="ChEBI" id="CHEBI:43474"/>
    </ligand>
</feature>
<feature type="binding site" evidence="10">
    <location>
        <position position="233"/>
    </location>
    <ligand>
        <name>a purine D-ribonucleoside</name>
        <dbReference type="ChEBI" id="CHEBI:142355"/>
    </ligand>
</feature>
<comment type="subunit">
    <text evidence="4">Homotrimer.</text>
</comment>
<evidence type="ECO:0000256" key="2">
    <source>
        <dbReference type="ARBA" id="ARBA00005058"/>
    </source>
</evidence>
<dbReference type="PIRSF" id="PIRSF000477">
    <property type="entry name" value="PurNPase"/>
    <property type="match status" value="1"/>
</dbReference>
<name>A0A1L7LIN8_9STRE</name>
<dbReference type="InterPro" id="IPR035994">
    <property type="entry name" value="Nucleoside_phosphorylase_sf"/>
</dbReference>
<dbReference type="FunFam" id="3.40.50.1580:FF:000010">
    <property type="entry name" value="Purine nucleoside phosphorylase"/>
    <property type="match status" value="1"/>
</dbReference>
<dbReference type="SUPFAM" id="SSF53167">
    <property type="entry name" value="Purine and uridine phosphorylases"/>
    <property type="match status" value="1"/>
</dbReference>
<dbReference type="CDD" id="cd09009">
    <property type="entry name" value="PNP-EcPNPII_like"/>
    <property type="match status" value="1"/>
</dbReference>
<evidence type="ECO:0000256" key="1">
    <source>
        <dbReference type="ARBA" id="ARBA00002678"/>
    </source>
</evidence>
<dbReference type="GO" id="GO:0005737">
    <property type="term" value="C:cytoplasm"/>
    <property type="evidence" value="ECO:0007669"/>
    <property type="project" value="TreeGrafter"/>
</dbReference>
<dbReference type="UniPathway" id="UPA00606"/>
<accession>A0A1L7LIN8</accession>
<dbReference type="Gene3D" id="3.40.50.1580">
    <property type="entry name" value="Nucleoside phosphorylase domain"/>
    <property type="match status" value="1"/>
</dbReference>
<evidence type="ECO:0000256" key="10">
    <source>
        <dbReference type="PIRSR" id="PIRSR000477-2"/>
    </source>
</evidence>
<dbReference type="PANTHER" id="PTHR11904">
    <property type="entry name" value="METHYLTHIOADENOSINE/PURINE NUCLEOSIDE PHOSPHORYLASE"/>
    <property type="match status" value="1"/>
</dbReference>
<feature type="binding site" evidence="10">
    <location>
        <position position="61"/>
    </location>
    <ligand>
        <name>phosphate</name>
        <dbReference type="ChEBI" id="CHEBI:43474"/>
    </ligand>
</feature>
<feature type="binding site" evidence="10">
    <location>
        <begin position="81"/>
        <end position="83"/>
    </location>
    <ligand>
        <name>phosphate</name>
        <dbReference type="ChEBI" id="CHEBI:43474"/>
    </ligand>
</feature>
<dbReference type="InterPro" id="IPR011268">
    <property type="entry name" value="Purine_phosphorylase"/>
</dbReference>
<feature type="binding site" evidence="10">
    <location>
        <position position="191"/>
    </location>
    <ligand>
        <name>a purine D-ribonucleoside</name>
        <dbReference type="ChEBI" id="CHEBI:142355"/>
    </ligand>
</feature>
<evidence type="ECO:0000256" key="7">
    <source>
        <dbReference type="ARBA" id="ARBA00022679"/>
    </source>
</evidence>
<keyword evidence="6 9" id="KW-0328">Glycosyltransferase</keyword>
<dbReference type="NCBIfam" id="TIGR01700">
    <property type="entry name" value="PNPH"/>
    <property type="match status" value="1"/>
</dbReference>
<protein>
    <recommendedName>
        <fullName evidence="9">Purine nucleoside phosphorylase</fullName>
        <ecNumber evidence="9">2.4.2.1</ecNumber>
    </recommendedName>
    <alternativeName>
        <fullName evidence="9">Inosine-guanosine phosphorylase</fullName>
    </alternativeName>
</protein>